<feature type="non-terminal residue" evidence="10">
    <location>
        <position position="1"/>
    </location>
</feature>
<dbReference type="Pfam" id="PF03814">
    <property type="entry name" value="KdpA"/>
    <property type="match status" value="1"/>
</dbReference>
<evidence type="ECO:0000256" key="4">
    <source>
        <dbReference type="ARBA" id="ARBA00022692"/>
    </source>
</evidence>
<dbReference type="InterPro" id="IPR004623">
    <property type="entry name" value="KdpA"/>
</dbReference>
<evidence type="ECO:0000256" key="9">
    <source>
        <dbReference type="SAM" id="Phobius"/>
    </source>
</evidence>
<keyword evidence="7" id="KW-0406">Ion transport</keyword>
<protein>
    <submittedName>
        <fullName evidence="10">Lfe122p1</fullName>
    </submittedName>
</protein>
<keyword evidence="2" id="KW-1003">Cell membrane</keyword>
<keyword evidence="8 9" id="KW-0472">Membrane</keyword>
<dbReference type="GO" id="GO:0008556">
    <property type="term" value="F:P-type potassium transmembrane transporter activity"/>
    <property type="evidence" value="ECO:0007669"/>
    <property type="project" value="InterPro"/>
</dbReference>
<evidence type="ECO:0000256" key="6">
    <source>
        <dbReference type="ARBA" id="ARBA00022989"/>
    </source>
</evidence>
<evidence type="ECO:0000256" key="8">
    <source>
        <dbReference type="ARBA" id="ARBA00023136"/>
    </source>
</evidence>
<feature type="transmembrane region" description="Helical" evidence="9">
    <location>
        <begin position="226"/>
        <end position="243"/>
    </location>
</feature>
<feature type="transmembrane region" description="Helical" evidence="9">
    <location>
        <begin position="88"/>
        <end position="105"/>
    </location>
</feature>
<evidence type="ECO:0000256" key="7">
    <source>
        <dbReference type="ARBA" id="ARBA00023065"/>
    </source>
</evidence>
<dbReference type="PANTHER" id="PTHR30607">
    <property type="entry name" value="POTASSIUM-TRANSPORTING ATPASE A CHAIN"/>
    <property type="match status" value="1"/>
</dbReference>
<keyword evidence="1" id="KW-0813">Transport</keyword>
<accession>Q7X1K2</accession>
<evidence type="ECO:0000256" key="1">
    <source>
        <dbReference type="ARBA" id="ARBA00022448"/>
    </source>
</evidence>
<proteinExistence type="predicted"/>
<evidence type="ECO:0000256" key="2">
    <source>
        <dbReference type="ARBA" id="ARBA00022475"/>
    </source>
</evidence>
<dbReference type="AlphaFoldDB" id="Q7X1K2"/>
<evidence type="ECO:0000313" key="10">
    <source>
        <dbReference type="EMBL" id="AAO38298.1"/>
    </source>
</evidence>
<keyword evidence="4 9" id="KW-0812">Transmembrane</keyword>
<keyword evidence="3" id="KW-0633">Potassium transport</keyword>
<sequence>PQTLRTRHYSPYPRRDKHRHSSWVRVASLESIKQLGTNGAGFYNTNSAHPYENPTPLSNMIEILEMSVFTFSIPFFFGRMVGRPREGWILFAVVFSINIAGFFLIDHAERSSNPILISHKLLQTTNNPSIKNMEGKEVRFGITQSTLYTNASIATFNGGVNSAIDSMNPVSISVLLSYIVLGDVPGGKGVGFLTLLREILLALFLVGMMVGRQPEYLGKKIENREIKFVSLSFLVIPLLALGIT</sequence>
<keyword evidence="6 9" id="KW-1133">Transmembrane helix</keyword>
<dbReference type="EMBL" id="AY204371">
    <property type="protein sequence ID" value="AAO38298.1"/>
    <property type="molecule type" value="Genomic_DNA"/>
</dbReference>
<reference evidence="10" key="1">
    <citation type="journal article" date="2003" name="Proc. Natl. Acad. Sci. U.S.A.">
        <title>Gene function analysis in environmental isolates: the nif regulon of the strict iron oxidizing bacterium Leptospirillum ferrooxidans.</title>
        <authorList>
            <person name="Parro V."/>
            <person name="Moreno-Paz M."/>
        </authorList>
    </citation>
    <scope>NUCLEOTIDE SEQUENCE</scope>
</reference>
<dbReference type="PANTHER" id="PTHR30607:SF2">
    <property type="entry name" value="POTASSIUM-TRANSPORTING ATPASE POTASSIUM-BINDING SUBUNIT"/>
    <property type="match status" value="1"/>
</dbReference>
<evidence type="ECO:0000256" key="3">
    <source>
        <dbReference type="ARBA" id="ARBA00022538"/>
    </source>
</evidence>
<organism evidence="10">
    <name type="scientific">Leptospirillum ferrooxidans</name>
    <dbReference type="NCBI Taxonomy" id="180"/>
    <lineage>
        <taxon>Bacteria</taxon>
        <taxon>Pseudomonadati</taxon>
        <taxon>Nitrospirota</taxon>
        <taxon>Nitrospiria</taxon>
        <taxon>Nitrospirales</taxon>
        <taxon>Nitrospiraceae</taxon>
        <taxon>Leptospirillum</taxon>
    </lineage>
</organism>
<feature type="transmembrane region" description="Helical" evidence="9">
    <location>
        <begin position="190"/>
        <end position="210"/>
    </location>
</feature>
<name>Q7X1K2_9BACT</name>
<feature type="non-terminal residue" evidence="10">
    <location>
        <position position="244"/>
    </location>
</feature>
<keyword evidence="5" id="KW-0630">Potassium</keyword>
<evidence type="ECO:0000256" key="5">
    <source>
        <dbReference type="ARBA" id="ARBA00022958"/>
    </source>
</evidence>
<dbReference type="GO" id="GO:0005886">
    <property type="term" value="C:plasma membrane"/>
    <property type="evidence" value="ECO:0007669"/>
    <property type="project" value="TreeGrafter"/>
</dbReference>